<dbReference type="OMA" id="RYRNDEW"/>
<evidence type="ECO:0000313" key="3">
    <source>
        <dbReference type="Proteomes" id="UP000012174"/>
    </source>
</evidence>
<dbReference type="AlphaFoldDB" id="M7SZY6"/>
<dbReference type="STRING" id="1287681.M7SZY6"/>
<proteinExistence type="predicted"/>
<name>M7SZY6_EUTLA</name>
<organism evidence="2 3">
    <name type="scientific">Eutypa lata (strain UCR-EL1)</name>
    <name type="common">Grapevine dieback disease fungus</name>
    <name type="synonym">Eutypa armeniacae</name>
    <dbReference type="NCBI Taxonomy" id="1287681"/>
    <lineage>
        <taxon>Eukaryota</taxon>
        <taxon>Fungi</taxon>
        <taxon>Dikarya</taxon>
        <taxon>Ascomycota</taxon>
        <taxon>Pezizomycotina</taxon>
        <taxon>Sordariomycetes</taxon>
        <taxon>Xylariomycetidae</taxon>
        <taxon>Xylariales</taxon>
        <taxon>Diatrypaceae</taxon>
        <taxon>Eutypa</taxon>
    </lineage>
</organism>
<dbReference type="EMBL" id="KB705493">
    <property type="protein sequence ID" value="EMR72194.1"/>
    <property type="molecule type" value="Genomic_DNA"/>
</dbReference>
<gene>
    <name evidence="2" type="ORF">UCREL1_756</name>
</gene>
<sequence length="253" mass="28898">METSSSPPADDNAPAKPEIKCLYTKACDTGSQPRKAISHIFGRNKMCTRMIPQHVWVHFCRKHYQRSRYRNAQEYAKVQCELVEKQVARVQSWSDDNRRAGQGDVVVDWSLSMRKREQTRVQEQAHKKRTSGQESEDDTGMDRAVLNGTAVPDWLRNKVGDGYSTDEIQQIVLRLKEEVEQNNMSQIPDIEILPNITDIQDAPIGAPSLPEMLYVPNPNLYLAASTSQLTIYLKMNYEPHQQKNVDESMASPH</sequence>
<dbReference type="eggNOG" id="ENOG502SMWI">
    <property type="taxonomic scope" value="Eukaryota"/>
</dbReference>
<protein>
    <submittedName>
        <fullName evidence="2">Putative orp1 like protein</fullName>
    </submittedName>
</protein>
<dbReference type="KEGG" id="ela:UCREL1_756"/>
<accession>M7SZY6</accession>
<keyword evidence="3" id="KW-1185">Reference proteome</keyword>
<reference evidence="3" key="1">
    <citation type="journal article" date="2013" name="Genome Announc.">
        <title>Draft genome sequence of the grapevine dieback fungus Eutypa lata UCR-EL1.</title>
        <authorList>
            <person name="Blanco-Ulate B."/>
            <person name="Rolshausen P.E."/>
            <person name="Cantu D."/>
        </authorList>
    </citation>
    <scope>NUCLEOTIDE SEQUENCE [LARGE SCALE GENOMIC DNA]</scope>
    <source>
        <strain evidence="3">UCR-EL1</strain>
    </source>
</reference>
<feature type="region of interest" description="Disordered" evidence="1">
    <location>
        <begin position="117"/>
        <end position="141"/>
    </location>
</feature>
<evidence type="ECO:0000256" key="1">
    <source>
        <dbReference type="SAM" id="MobiDB-lite"/>
    </source>
</evidence>
<dbReference type="OrthoDB" id="4161595at2759"/>
<dbReference type="HOGENOM" id="CLU_071367_0_0_1"/>
<dbReference type="Proteomes" id="UP000012174">
    <property type="component" value="Unassembled WGS sequence"/>
</dbReference>
<evidence type="ECO:0000313" key="2">
    <source>
        <dbReference type="EMBL" id="EMR72194.1"/>
    </source>
</evidence>